<dbReference type="AlphaFoldDB" id="A0AAW5CBQ9"/>
<organism evidence="2 3">
    <name type="scientific">Odoribacter splanchnicus</name>
    <dbReference type="NCBI Taxonomy" id="28118"/>
    <lineage>
        <taxon>Bacteria</taxon>
        <taxon>Pseudomonadati</taxon>
        <taxon>Bacteroidota</taxon>
        <taxon>Bacteroidia</taxon>
        <taxon>Bacteroidales</taxon>
        <taxon>Odoribacteraceae</taxon>
        <taxon>Odoribacter</taxon>
    </lineage>
</organism>
<feature type="transmembrane region" description="Helical" evidence="1">
    <location>
        <begin position="107"/>
        <end position="126"/>
    </location>
</feature>
<keyword evidence="1" id="KW-0472">Membrane</keyword>
<gene>
    <name evidence="2" type="ORF">L0P03_21265</name>
</gene>
<accession>A0AAW5CBQ9</accession>
<sequence>MVEFYHYLFYKSYLWQVKVMKEIDYPIYSAVIMITFILSLNYSMIYEFVSYFIYHNRWTWEYPWVYYFPLGALFVLNYWYFSKNSRWKSVVKWGNEMPRIEKRGRNIYYWIYIVFTILAMVSVAYARMNNILRY</sequence>
<evidence type="ECO:0000313" key="3">
    <source>
        <dbReference type="Proteomes" id="UP001199750"/>
    </source>
</evidence>
<dbReference type="Proteomes" id="UP001199750">
    <property type="component" value="Unassembled WGS sequence"/>
</dbReference>
<dbReference type="RefSeq" id="WP_175316080.1">
    <property type="nucleotide sequence ID" value="NZ_JABWDG010000115.1"/>
</dbReference>
<proteinExistence type="predicted"/>
<feature type="transmembrane region" description="Helical" evidence="1">
    <location>
        <begin position="64"/>
        <end position="81"/>
    </location>
</feature>
<reference evidence="2" key="1">
    <citation type="submission" date="2022-01" db="EMBL/GenBank/DDBJ databases">
        <title>Collection of gut derived symbiotic bacterial strains cultured from healthy donors.</title>
        <authorList>
            <person name="Lin H."/>
            <person name="Kohout C."/>
            <person name="Waligurski E."/>
            <person name="Pamer E.G."/>
        </authorList>
    </citation>
    <scope>NUCLEOTIDE SEQUENCE</scope>
    <source>
        <strain evidence="2">DFI.1.149</strain>
    </source>
</reference>
<comment type="caution">
    <text evidence="2">The sequence shown here is derived from an EMBL/GenBank/DDBJ whole genome shotgun (WGS) entry which is preliminary data.</text>
</comment>
<keyword evidence="1" id="KW-1133">Transmembrane helix</keyword>
<protein>
    <submittedName>
        <fullName evidence="2">Uncharacterized protein</fullName>
    </submittedName>
</protein>
<name>A0AAW5CBQ9_9BACT</name>
<keyword evidence="1" id="KW-0812">Transmembrane</keyword>
<evidence type="ECO:0000313" key="2">
    <source>
        <dbReference type="EMBL" id="MCG4962348.1"/>
    </source>
</evidence>
<evidence type="ECO:0000256" key="1">
    <source>
        <dbReference type="SAM" id="Phobius"/>
    </source>
</evidence>
<dbReference type="EMBL" id="JAKNDN010000083">
    <property type="protein sequence ID" value="MCG4962348.1"/>
    <property type="molecule type" value="Genomic_DNA"/>
</dbReference>
<feature type="transmembrane region" description="Helical" evidence="1">
    <location>
        <begin position="25"/>
        <end position="44"/>
    </location>
</feature>